<dbReference type="EMBL" id="LNIX01000019">
    <property type="protein sequence ID" value="OXA44257.1"/>
    <property type="molecule type" value="Genomic_DNA"/>
</dbReference>
<protein>
    <submittedName>
        <fullName evidence="2">Uncharacterized protein</fullName>
    </submittedName>
</protein>
<evidence type="ECO:0000313" key="2">
    <source>
        <dbReference type="EMBL" id="OXA44257.1"/>
    </source>
</evidence>
<feature type="compositionally biased region" description="Polar residues" evidence="1">
    <location>
        <begin position="385"/>
        <end position="397"/>
    </location>
</feature>
<evidence type="ECO:0000313" key="3">
    <source>
        <dbReference type="Proteomes" id="UP000198287"/>
    </source>
</evidence>
<evidence type="ECO:0000256" key="1">
    <source>
        <dbReference type="SAM" id="MobiDB-lite"/>
    </source>
</evidence>
<feature type="region of interest" description="Disordered" evidence="1">
    <location>
        <begin position="461"/>
        <end position="485"/>
    </location>
</feature>
<dbReference type="OrthoDB" id="8964250at2759"/>
<feature type="region of interest" description="Disordered" evidence="1">
    <location>
        <begin position="374"/>
        <end position="404"/>
    </location>
</feature>
<organism evidence="2 3">
    <name type="scientific">Folsomia candida</name>
    <name type="common">Springtail</name>
    <dbReference type="NCBI Taxonomy" id="158441"/>
    <lineage>
        <taxon>Eukaryota</taxon>
        <taxon>Metazoa</taxon>
        <taxon>Ecdysozoa</taxon>
        <taxon>Arthropoda</taxon>
        <taxon>Hexapoda</taxon>
        <taxon>Collembola</taxon>
        <taxon>Entomobryomorpha</taxon>
        <taxon>Isotomoidea</taxon>
        <taxon>Isotomidae</taxon>
        <taxon>Proisotominae</taxon>
        <taxon>Folsomia</taxon>
    </lineage>
</organism>
<accession>A0A226DHS7</accession>
<reference evidence="2 3" key="1">
    <citation type="submission" date="2015-12" db="EMBL/GenBank/DDBJ databases">
        <title>The genome of Folsomia candida.</title>
        <authorList>
            <person name="Faddeeva A."/>
            <person name="Derks M.F."/>
            <person name="Anvar Y."/>
            <person name="Smit S."/>
            <person name="Van Straalen N."/>
            <person name="Roelofs D."/>
        </authorList>
    </citation>
    <scope>NUCLEOTIDE SEQUENCE [LARGE SCALE GENOMIC DNA]</scope>
    <source>
        <strain evidence="2 3">VU population</strain>
        <tissue evidence="2">Whole body</tissue>
    </source>
</reference>
<proteinExistence type="predicted"/>
<comment type="caution">
    <text evidence="2">The sequence shown here is derived from an EMBL/GenBank/DDBJ whole genome shotgun (WGS) entry which is preliminary data.</text>
</comment>
<keyword evidence="3" id="KW-1185">Reference proteome</keyword>
<name>A0A226DHS7_FOLCA</name>
<sequence>MPRSAGNCEPRNENLSRDPFFHFQTFVNQIVEEYQEFKNTKSTIPEERELILIEKLIRSIKKYDYSFECKCLQHIRNKVMVTEGDHWIPFAWVCSKILRHSNGPNQRSPVLFKILYKFCMEHRASALLELHKIMIMIQHSNIFGPLDQEEFIVQVGRLKIRLTLDEIIINRAKEFSARIVNLGDIDRAVNQLREHIKSGLSLMEVPRLIQEMVDTIPVDVLTDEETMPLLLRVLNKTPRSSPLGVVDALAFLWVYVGLLVKKGNAIGEKETVTRYVINVINNFFRIVVRSDKHKKNMEHILNLYNAVKTLHKPPTAGEELYFELPEFILTGPYLNENLELEDISYVPEEFFKNMCINSNVNVVSDAIDTLTSSTSEKKKKRKAIEQSQPDDATTSSQIKEESDDEICLIPPTIEEDDANTSNIPASDGPSFITDPNIVVNMNPTLFPSDNTLGWSARSLLPSKRTKKSTSREDFLPHDNSPPPIIPPNCAETILPIDFTQDDYAQQMFAHNYYAQGIKMIDGLRRVVFYHNVNN</sequence>
<gene>
    <name evidence="2" type="ORF">Fcan01_20672</name>
</gene>
<dbReference type="Proteomes" id="UP000198287">
    <property type="component" value="Unassembled WGS sequence"/>
</dbReference>
<dbReference type="AlphaFoldDB" id="A0A226DHS7"/>